<organism evidence="2 3">
    <name type="scientific">Aspergillus pseudodeflectus</name>
    <dbReference type="NCBI Taxonomy" id="176178"/>
    <lineage>
        <taxon>Eukaryota</taxon>
        <taxon>Fungi</taxon>
        <taxon>Dikarya</taxon>
        <taxon>Ascomycota</taxon>
        <taxon>Pezizomycotina</taxon>
        <taxon>Eurotiomycetes</taxon>
        <taxon>Eurotiomycetidae</taxon>
        <taxon>Eurotiales</taxon>
        <taxon>Aspergillaceae</taxon>
        <taxon>Aspergillus</taxon>
        <taxon>Aspergillus subgen. Nidulantes</taxon>
    </lineage>
</organism>
<dbReference type="EMBL" id="JBFXLR010000021">
    <property type="protein sequence ID" value="KAL2850128.1"/>
    <property type="molecule type" value="Genomic_DNA"/>
</dbReference>
<name>A0ABR4KCW8_9EURO</name>
<keyword evidence="1" id="KW-0732">Signal</keyword>
<evidence type="ECO:0000313" key="2">
    <source>
        <dbReference type="EMBL" id="KAL2850128.1"/>
    </source>
</evidence>
<dbReference type="GeneID" id="98155358"/>
<dbReference type="Proteomes" id="UP001610444">
    <property type="component" value="Unassembled WGS sequence"/>
</dbReference>
<dbReference type="RefSeq" id="XP_070899210.1">
    <property type="nucleotide sequence ID" value="XM_071040194.1"/>
</dbReference>
<evidence type="ECO:0008006" key="4">
    <source>
        <dbReference type="Google" id="ProtNLM"/>
    </source>
</evidence>
<keyword evidence="3" id="KW-1185">Reference proteome</keyword>
<feature type="signal peptide" evidence="1">
    <location>
        <begin position="1"/>
        <end position="23"/>
    </location>
</feature>
<proteinExistence type="predicted"/>
<sequence length="90" mass="10184">MPNILSFLLWVNVIAACPAEGLAGVVHSDLTHAMKERWIRKRCLPGRTITQIVQADQPGLDTSFLRFDTSPRLLGTWHINLKYLVKRLSS</sequence>
<reference evidence="2 3" key="1">
    <citation type="submission" date="2024-07" db="EMBL/GenBank/DDBJ databases">
        <title>Section-level genome sequencing and comparative genomics of Aspergillus sections Usti and Cavernicolus.</title>
        <authorList>
            <consortium name="Lawrence Berkeley National Laboratory"/>
            <person name="Nybo J.L."/>
            <person name="Vesth T.C."/>
            <person name="Theobald S."/>
            <person name="Frisvad J.C."/>
            <person name="Larsen T.O."/>
            <person name="Kjaerboelling I."/>
            <person name="Rothschild-Mancinelli K."/>
            <person name="Lyhne E.K."/>
            <person name="Kogle M.E."/>
            <person name="Barry K."/>
            <person name="Clum A."/>
            <person name="Na H."/>
            <person name="Ledsgaard L."/>
            <person name="Lin J."/>
            <person name="Lipzen A."/>
            <person name="Kuo A."/>
            <person name="Riley R."/>
            <person name="Mondo S."/>
            <person name="LaButti K."/>
            <person name="Haridas S."/>
            <person name="Pangalinan J."/>
            <person name="Salamov A.A."/>
            <person name="Simmons B.A."/>
            <person name="Magnuson J.K."/>
            <person name="Chen J."/>
            <person name="Drula E."/>
            <person name="Henrissat B."/>
            <person name="Wiebenga A."/>
            <person name="Lubbers R.J."/>
            <person name="Gomes A.C."/>
            <person name="Macurrencykelacurrency M.R."/>
            <person name="Stajich J."/>
            <person name="Grigoriev I.V."/>
            <person name="Mortensen U.H."/>
            <person name="De vries R.P."/>
            <person name="Baker S.E."/>
            <person name="Andersen M.R."/>
        </authorList>
    </citation>
    <scope>NUCLEOTIDE SEQUENCE [LARGE SCALE GENOMIC DNA]</scope>
    <source>
        <strain evidence="2 3">CBS 756.74</strain>
    </source>
</reference>
<protein>
    <recommendedName>
        <fullName evidence="4">Secreted protein</fullName>
    </recommendedName>
</protein>
<gene>
    <name evidence="2" type="ORF">BJX68DRAFT_237405</name>
</gene>
<comment type="caution">
    <text evidence="2">The sequence shown here is derived from an EMBL/GenBank/DDBJ whole genome shotgun (WGS) entry which is preliminary data.</text>
</comment>
<evidence type="ECO:0000256" key="1">
    <source>
        <dbReference type="SAM" id="SignalP"/>
    </source>
</evidence>
<feature type="chain" id="PRO_5045951181" description="Secreted protein" evidence="1">
    <location>
        <begin position="24"/>
        <end position="90"/>
    </location>
</feature>
<accession>A0ABR4KCW8</accession>
<evidence type="ECO:0000313" key="3">
    <source>
        <dbReference type="Proteomes" id="UP001610444"/>
    </source>
</evidence>